<organism evidence="1 2">
    <name type="scientific">Paracoccus seriniphilus</name>
    <dbReference type="NCBI Taxonomy" id="184748"/>
    <lineage>
        <taxon>Bacteria</taxon>
        <taxon>Pseudomonadati</taxon>
        <taxon>Pseudomonadota</taxon>
        <taxon>Alphaproteobacteria</taxon>
        <taxon>Rhodobacterales</taxon>
        <taxon>Paracoccaceae</taxon>
        <taxon>Paracoccus</taxon>
    </lineage>
</organism>
<evidence type="ECO:0000313" key="1">
    <source>
        <dbReference type="EMBL" id="SNT76726.1"/>
    </source>
</evidence>
<protein>
    <submittedName>
        <fullName evidence="1">Uncharacterized protein</fullName>
    </submittedName>
</protein>
<dbReference type="EMBL" id="FZQB01000025">
    <property type="protein sequence ID" value="SNT76726.1"/>
    <property type="molecule type" value="Genomic_DNA"/>
</dbReference>
<accession>A0A239Q379</accession>
<evidence type="ECO:0000313" key="2">
    <source>
        <dbReference type="Proteomes" id="UP000198307"/>
    </source>
</evidence>
<dbReference type="Proteomes" id="UP000198307">
    <property type="component" value="Unassembled WGS sequence"/>
</dbReference>
<name>A0A239Q379_9RHOB</name>
<gene>
    <name evidence="1" type="ORF">SAMN05444959_12533</name>
</gene>
<keyword evidence="2" id="KW-1185">Reference proteome</keyword>
<proteinExistence type="predicted"/>
<dbReference type="RefSeq" id="WP_218822625.1">
    <property type="nucleotide sequence ID" value="NZ_FZQB01000025.1"/>
</dbReference>
<feature type="non-terminal residue" evidence="1">
    <location>
        <position position="1"/>
    </location>
</feature>
<dbReference type="AlphaFoldDB" id="A0A239Q379"/>
<sequence length="216" mass="24521">HRSRHTRHGARRIGLSGERESQVAIRFVQQSRVTAEAKARVERLLMQPLAGLARKRGVSAEAHEKSLERLRGFLTYMSDANLVGLVDLIARHASKGVWPEEGLVRAWAMTLQTPPPRDCAYARSLIRSAMGRRAKEEGWAVELFQVARRLGPPPGKYIIAHLKRDAEEHRHRRRVIRENIEAGLATAEERRWLERWHADLAEVEAIQSAVEEEAAA</sequence>
<reference evidence="1 2" key="1">
    <citation type="submission" date="2017-07" db="EMBL/GenBank/DDBJ databases">
        <authorList>
            <person name="Sun Z.S."/>
            <person name="Albrecht U."/>
            <person name="Echele G."/>
            <person name="Lee C.C."/>
        </authorList>
    </citation>
    <scope>NUCLEOTIDE SEQUENCE [LARGE SCALE GENOMIC DNA]</scope>
    <source>
        <strain evidence="1 2">DSM 14827</strain>
    </source>
</reference>